<proteinExistence type="inferred from homology"/>
<evidence type="ECO:0000259" key="9">
    <source>
        <dbReference type="PROSITE" id="PS50928"/>
    </source>
</evidence>
<keyword evidence="5 8" id="KW-0812">Transmembrane</keyword>
<dbReference type="RefSeq" id="WP_124935474.1">
    <property type="nucleotide sequence ID" value="NZ_RJVQ01000001.1"/>
</dbReference>
<dbReference type="InterPro" id="IPR000515">
    <property type="entry name" value="MetI-like"/>
</dbReference>
<keyword evidence="6 8" id="KW-1133">Transmembrane helix</keyword>
<feature type="transmembrane region" description="Helical" evidence="8">
    <location>
        <begin position="112"/>
        <end position="137"/>
    </location>
</feature>
<dbReference type="GO" id="GO:0055085">
    <property type="term" value="P:transmembrane transport"/>
    <property type="evidence" value="ECO:0007669"/>
    <property type="project" value="InterPro"/>
</dbReference>
<sequence>MRTLSRKQMMIFGLLTPTSLFLFVFFIIPLLIMLTYSFLEPGLYGGVEWNFYHWNYGRIFGWADGFYEEFDSVYLEILGRSVALAFATVVCTLVICYPVAFWMTTLSKRDKAFFVLLITLPFFASMIVRLYAWVLILRDSGFASQFLQWLGIIKEPLNLMFTGTAVIIGMVYIFIPFMFLPIYSSVEKLDKTLIQASQDLGASPFTTFRRIVIPMTLPGVMAGSVLVFIPSLGNFVVPDLLGGSKVLMIGNMVEQQFLYARNWPFGAALSMVITLFMLILLAVFLYRSNIENDAKQ</sequence>
<dbReference type="GO" id="GO:0005886">
    <property type="term" value="C:plasma membrane"/>
    <property type="evidence" value="ECO:0007669"/>
    <property type="project" value="UniProtKB-SubCell"/>
</dbReference>
<evidence type="ECO:0000313" key="11">
    <source>
        <dbReference type="Proteomes" id="UP000281112"/>
    </source>
</evidence>
<comment type="subcellular location">
    <subcellularLocation>
        <location evidence="1 8">Cell membrane</location>
        <topology evidence="1 8">Multi-pass membrane protein</topology>
    </subcellularLocation>
</comment>
<dbReference type="Proteomes" id="UP000281112">
    <property type="component" value="Unassembled WGS sequence"/>
</dbReference>
<name>A0A3N9TLF7_9VIBR</name>
<evidence type="ECO:0000256" key="6">
    <source>
        <dbReference type="ARBA" id="ARBA00022989"/>
    </source>
</evidence>
<dbReference type="SUPFAM" id="SSF161098">
    <property type="entry name" value="MetI-like"/>
    <property type="match status" value="1"/>
</dbReference>
<dbReference type="Pfam" id="PF00528">
    <property type="entry name" value="BPD_transp_1"/>
    <property type="match status" value="1"/>
</dbReference>
<dbReference type="PANTHER" id="PTHR42929">
    <property type="entry name" value="INNER MEMBRANE ABC TRANSPORTER PERMEASE PROTEIN YDCU-RELATED-RELATED"/>
    <property type="match status" value="1"/>
</dbReference>
<evidence type="ECO:0000256" key="8">
    <source>
        <dbReference type="RuleBase" id="RU363032"/>
    </source>
</evidence>
<keyword evidence="11" id="KW-1185">Reference proteome</keyword>
<feature type="transmembrane region" description="Helical" evidence="8">
    <location>
        <begin position="211"/>
        <end position="232"/>
    </location>
</feature>
<keyword evidence="3 8" id="KW-0813">Transport</keyword>
<keyword evidence="4" id="KW-1003">Cell membrane</keyword>
<comment type="similarity">
    <text evidence="2">Belongs to the binding-protein-dependent transport system permease family. CysTW subfamily.</text>
</comment>
<evidence type="ECO:0000256" key="2">
    <source>
        <dbReference type="ARBA" id="ARBA00007069"/>
    </source>
</evidence>
<evidence type="ECO:0000256" key="4">
    <source>
        <dbReference type="ARBA" id="ARBA00022475"/>
    </source>
</evidence>
<dbReference type="InterPro" id="IPR035906">
    <property type="entry name" value="MetI-like_sf"/>
</dbReference>
<dbReference type="CDD" id="cd06261">
    <property type="entry name" value="TM_PBP2"/>
    <property type="match status" value="1"/>
</dbReference>
<evidence type="ECO:0000256" key="3">
    <source>
        <dbReference type="ARBA" id="ARBA00022448"/>
    </source>
</evidence>
<feature type="domain" description="ABC transmembrane type-1" evidence="9">
    <location>
        <begin position="78"/>
        <end position="284"/>
    </location>
</feature>
<evidence type="ECO:0000256" key="5">
    <source>
        <dbReference type="ARBA" id="ARBA00022692"/>
    </source>
</evidence>
<comment type="caution">
    <text evidence="10">The sequence shown here is derived from an EMBL/GenBank/DDBJ whole genome shotgun (WGS) entry which is preliminary data.</text>
</comment>
<dbReference type="EMBL" id="RJVQ01000001">
    <property type="protein sequence ID" value="RQW64824.1"/>
    <property type="molecule type" value="Genomic_DNA"/>
</dbReference>
<feature type="transmembrane region" description="Helical" evidence="8">
    <location>
        <begin position="265"/>
        <end position="286"/>
    </location>
</feature>
<evidence type="ECO:0000256" key="1">
    <source>
        <dbReference type="ARBA" id="ARBA00004651"/>
    </source>
</evidence>
<feature type="transmembrane region" description="Helical" evidence="8">
    <location>
        <begin position="157"/>
        <end position="183"/>
    </location>
</feature>
<dbReference type="PROSITE" id="PS50928">
    <property type="entry name" value="ABC_TM1"/>
    <property type="match status" value="1"/>
</dbReference>
<feature type="transmembrane region" description="Helical" evidence="8">
    <location>
        <begin position="12"/>
        <end position="39"/>
    </location>
</feature>
<dbReference type="OrthoDB" id="9807047at2"/>
<organism evidence="10 11">
    <name type="scientific">Vibrio viridaestus</name>
    <dbReference type="NCBI Taxonomy" id="2487322"/>
    <lineage>
        <taxon>Bacteria</taxon>
        <taxon>Pseudomonadati</taxon>
        <taxon>Pseudomonadota</taxon>
        <taxon>Gammaproteobacteria</taxon>
        <taxon>Vibrionales</taxon>
        <taxon>Vibrionaceae</taxon>
        <taxon>Vibrio</taxon>
    </lineage>
</organism>
<gene>
    <name evidence="10" type="ORF">EES38_01935</name>
</gene>
<accession>A0A3N9TLF7</accession>
<protein>
    <submittedName>
        <fullName evidence="10">ABC transporter permease</fullName>
    </submittedName>
</protein>
<dbReference type="PANTHER" id="PTHR42929:SF1">
    <property type="entry name" value="INNER MEMBRANE ABC TRANSPORTER PERMEASE PROTEIN YDCU-RELATED"/>
    <property type="match status" value="1"/>
</dbReference>
<evidence type="ECO:0000256" key="7">
    <source>
        <dbReference type="ARBA" id="ARBA00023136"/>
    </source>
</evidence>
<keyword evidence="7 8" id="KW-0472">Membrane</keyword>
<dbReference type="Gene3D" id="1.10.3720.10">
    <property type="entry name" value="MetI-like"/>
    <property type="match status" value="1"/>
</dbReference>
<reference evidence="10 11" key="1">
    <citation type="submission" date="2018-11" db="EMBL/GenBank/DDBJ databases">
        <title>Vibrio LJC006 sp. nov., isolated from seawater during the bloom of the enteromorpha.</title>
        <authorList>
            <person name="Liang J."/>
        </authorList>
    </citation>
    <scope>NUCLEOTIDE SEQUENCE [LARGE SCALE GENOMIC DNA]</scope>
    <source>
        <strain evidence="10 11">LJC006</strain>
    </source>
</reference>
<feature type="transmembrane region" description="Helical" evidence="8">
    <location>
        <begin position="77"/>
        <end position="100"/>
    </location>
</feature>
<dbReference type="AlphaFoldDB" id="A0A3N9TLF7"/>
<evidence type="ECO:0000313" key="10">
    <source>
        <dbReference type="EMBL" id="RQW64824.1"/>
    </source>
</evidence>